<accession>A0A1X4G4B3</accession>
<dbReference type="Gene3D" id="3.90.1570.10">
    <property type="entry name" value="tt1808, chain A"/>
    <property type="match status" value="1"/>
</dbReference>
<feature type="region of interest" description="Disordered" evidence="1">
    <location>
        <begin position="1"/>
        <end position="20"/>
    </location>
</feature>
<comment type="caution">
    <text evidence="3">The sequence shown here is derived from an EMBL/GenBank/DDBJ whole genome shotgun (WGS) entry which is preliminary data.</text>
</comment>
<evidence type="ECO:0000256" key="1">
    <source>
        <dbReference type="SAM" id="MobiDB-lite"/>
    </source>
</evidence>
<dbReference type="InterPro" id="IPR012296">
    <property type="entry name" value="Nuclease_put_TT1808"/>
</dbReference>
<dbReference type="InterPro" id="IPR011335">
    <property type="entry name" value="Restrct_endonuc-II-like"/>
</dbReference>
<protein>
    <recommendedName>
        <fullName evidence="2">Putative restriction endonuclease domain-containing protein</fullName>
    </recommendedName>
</protein>
<evidence type="ECO:0000259" key="2">
    <source>
        <dbReference type="Pfam" id="PF05685"/>
    </source>
</evidence>
<dbReference type="SUPFAM" id="SSF52980">
    <property type="entry name" value="Restriction endonuclease-like"/>
    <property type="match status" value="1"/>
</dbReference>
<evidence type="ECO:0000313" key="4">
    <source>
        <dbReference type="Proteomes" id="UP000192997"/>
    </source>
</evidence>
<organism evidence="3 4">
    <name type="scientific">Cylindrospermopsis raciborskii CENA303</name>
    <dbReference type="NCBI Taxonomy" id="1170769"/>
    <lineage>
        <taxon>Bacteria</taxon>
        <taxon>Bacillati</taxon>
        <taxon>Cyanobacteriota</taxon>
        <taxon>Cyanophyceae</taxon>
        <taxon>Nostocales</taxon>
        <taxon>Aphanizomenonaceae</taxon>
        <taxon>Cylindrospermopsis</taxon>
    </lineage>
</organism>
<proteinExistence type="predicted"/>
<feature type="compositionally biased region" description="Polar residues" evidence="1">
    <location>
        <begin position="1"/>
        <end position="13"/>
    </location>
</feature>
<gene>
    <name evidence="3" type="ORF">B7O87_13100</name>
</gene>
<dbReference type="RefSeq" id="WP_085728898.1">
    <property type="nucleotide sequence ID" value="NZ_NBYN01000058.1"/>
</dbReference>
<feature type="domain" description="Putative restriction endonuclease" evidence="2">
    <location>
        <begin position="24"/>
        <end position="156"/>
    </location>
</feature>
<dbReference type="InterPro" id="IPR008538">
    <property type="entry name" value="Uma2"/>
</dbReference>
<dbReference type="PANTHER" id="PTHR33352">
    <property type="entry name" value="SLR1095 PROTEIN"/>
    <property type="match status" value="1"/>
</dbReference>
<sequence>MVTTLKPVSTLPTQDELPCDDGVPMETQRHKMQIEILIETLGPWLKNREDGYIGGNMFVYFSANEIKTEDFKGPDFFAVLGVPKGERKSWVVWQEGKSPDVIIELLSESTAKTDKITKKKIYQEQIRVPEYFWYDPFDPEDWQGFGLRDGVYEPLERIDEMYESKQMQLKLVRWEGDYEEVNAVWLRWATLEGELLPTRSEIIEQERLAKEQAEALVIQERQQREIAETLAIQERQQKEVAEALAIQERQQKEVAEAIAIQEREKKEKLAAHLRALGINPDEI</sequence>
<reference evidence="4" key="1">
    <citation type="submission" date="2017-04" db="EMBL/GenBank/DDBJ databases">
        <authorList>
            <person name="Abreu V.A."/>
            <person name="Popin R.V."/>
            <person name="Rigonato J."/>
            <person name="Andreote A.P."/>
            <person name="Schaker P.C."/>
            <person name="Hoff-Risseti C."/>
            <person name="Alvarenga D.O."/>
            <person name="Varani A.M."/>
            <person name="Fiore M.F."/>
        </authorList>
    </citation>
    <scope>NUCLEOTIDE SEQUENCE [LARGE SCALE GENOMIC DNA]</scope>
    <source>
        <strain evidence="4">CENA303</strain>
    </source>
</reference>
<name>A0A1X4G4B3_9CYAN</name>
<dbReference type="AlphaFoldDB" id="A0A1X4G4B3"/>
<dbReference type="EMBL" id="NBYN01000058">
    <property type="protein sequence ID" value="OSO89257.1"/>
    <property type="molecule type" value="Genomic_DNA"/>
</dbReference>
<dbReference type="Pfam" id="PF05685">
    <property type="entry name" value="Uma2"/>
    <property type="match status" value="1"/>
</dbReference>
<dbReference type="Proteomes" id="UP000192997">
    <property type="component" value="Unassembled WGS sequence"/>
</dbReference>
<dbReference type="PANTHER" id="PTHR33352:SF3">
    <property type="entry name" value="SLR1612 PROTEIN"/>
    <property type="match status" value="1"/>
</dbReference>
<evidence type="ECO:0000313" key="3">
    <source>
        <dbReference type="EMBL" id="OSO89257.1"/>
    </source>
</evidence>
<dbReference type="CDD" id="cd06260">
    <property type="entry name" value="DUF820-like"/>
    <property type="match status" value="1"/>
</dbReference>